<comment type="caution">
    <text evidence="2">The sequence shown here is derived from an EMBL/GenBank/DDBJ whole genome shotgun (WGS) entry which is preliminary data.</text>
</comment>
<organism evidence="2 3">
    <name type="scientific">Effrenium voratum</name>
    <dbReference type="NCBI Taxonomy" id="2562239"/>
    <lineage>
        <taxon>Eukaryota</taxon>
        <taxon>Sar</taxon>
        <taxon>Alveolata</taxon>
        <taxon>Dinophyceae</taxon>
        <taxon>Suessiales</taxon>
        <taxon>Symbiodiniaceae</taxon>
        <taxon>Effrenium</taxon>
    </lineage>
</organism>
<proteinExistence type="predicted"/>
<reference evidence="2" key="1">
    <citation type="submission" date="2023-08" db="EMBL/GenBank/DDBJ databases">
        <authorList>
            <person name="Chen Y."/>
            <person name="Shah S."/>
            <person name="Dougan E. K."/>
            <person name="Thang M."/>
            <person name="Chan C."/>
        </authorList>
    </citation>
    <scope>NUCLEOTIDE SEQUENCE</scope>
</reference>
<dbReference type="Proteomes" id="UP001178507">
    <property type="component" value="Unassembled WGS sequence"/>
</dbReference>
<sequence>MAPCTPRRRLTVDEELSDWSACRTLSAPSSWSPARSCAESGAERSAPSPGRGSGGRGRRSISELSLLARMTPENLKLRGLGLPWRGGSAGGAGAGGGLCRADIGGEGRRICLIPTPELNRRSSRAPRSPRSPRSPVRAFAARVREASLCLSPDSDELTSPLFSPTRCSELRGFQPVAPAKQIDRSIISGPQVKVRRCDGGMSVTCPRR</sequence>
<accession>A0AA36MPG6</accession>
<name>A0AA36MPG6_9DINO</name>
<keyword evidence="3" id="KW-1185">Reference proteome</keyword>
<gene>
    <name evidence="2" type="ORF">EVOR1521_LOCUS4518</name>
</gene>
<dbReference type="EMBL" id="CAUJNA010000304">
    <property type="protein sequence ID" value="CAJ1375178.1"/>
    <property type="molecule type" value="Genomic_DNA"/>
</dbReference>
<evidence type="ECO:0000256" key="1">
    <source>
        <dbReference type="SAM" id="MobiDB-lite"/>
    </source>
</evidence>
<feature type="region of interest" description="Disordered" evidence="1">
    <location>
        <begin position="25"/>
        <end position="59"/>
    </location>
</feature>
<evidence type="ECO:0000313" key="2">
    <source>
        <dbReference type="EMBL" id="CAJ1375178.1"/>
    </source>
</evidence>
<protein>
    <submittedName>
        <fullName evidence="2">Uncharacterized protein</fullName>
    </submittedName>
</protein>
<dbReference type="AlphaFoldDB" id="A0AA36MPG6"/>
<evidence type="ECO:0000313" key="3">
    <source>
        <dbReference type="Proteomes" id="UP001178507"/>
    </source>
</evidence>